<accession>A0ABT3P7T9</accession>
<feature type="binding site" evidence="8">
    <location>
        <position position="62"/>
    </location>
    <ligand>
        <name>shikimate</name>
        <dbReference type="ChEBI" id="CHEBI:36208"/>
    </ligand>
</feature>
<dbReference type="InterPro" id="IPR041121">
    <property type="entry name" value="SDH_C"/>
</dbReference>
<keyword evidence="3 8" id="KW-0028">Amino-acid biosynthesis</keyword>
<feature type="binding site" evidence="8">
    <location>
        <position position="88"/>
    </location>
    <ligand>
        <name>shikimate</name>
        <dbReference type="ChEBI" id="CHEBI:36208"/>
    </ligand>
</feature>
<evidence type="ECO:0000256" key="4">
    <source>
        <dbReference type="ARBA" id="ARBA00022857"/>
    </source>
</evidence>
<dbReference type="Gene3D" id="3.40.50.720">
    <property type="entry name" value="NAD(P)-binding Rossmann-like Domain"/>
    <property type="match status" value="1"/>
</dbReference>
<dbReference type="NCBIfam" id="TIGR00507">
    <property type="entry name" value="aroE"/>
    <property type="match status" value="1"/>
</dbReference>
<feature type="binding site" evidence="8">
    <location>
        <position position="102"/>
    </location>
    <ligand>
        <name>shikimate</name>
        <dbReference type="ChEBI" id="CHEBI:36208"/>
    </ligand>
</feature>
<dbReference type="Pfam" id="PF18317">
    <property type="entry name" value="SDH_C"/>
    <property type="match status" value="1"/>
</dbReference>
<comment type="similarity">
    <text evidence="8">Belongs to the shikimate dehydrogenase family.</text>
</comment>
<dbReference type="InterPro" id="IPR022893">
    <property type="entry name" value="Shikimate_DH_fam"/>
</dbReference>
<comment type="caution">
    <text evidence="8">Lacks conserved residue(s) required for the propagation of feature annotation.</text>
</comment>
<dbReference type="Pfam" id="PF08501">
    <property type="entry name" value="Shikimate_dh_N"/>
    <property type="match status" value="1"/>
</dbReference>
<comment type="subunit">
    <text evidence="8">Homodimer.</text>
</comment>
<feature type="domain" description="SDH C-terminal" evidence="11">
    <location>
        <begin position="237"/>
        <end position="267"/>
    </location>
</feature>
<dbReference type="SUPFAM" id="SSF53223">
    <property type="entry name" value="Aminoacid dehydrogenase-like, N-terminal domain"/>
    <property type="match status" value="1"/>
</dbReference>
<evidence type="ECO:0000259" key="11">
    <source>
        <dbReference type="Pfam" id="PF18317"/>
    </source>
</evidence>
<comment type="pathway">
    <text evidence="1 8">Metabolic intermediate biosynthesis; chorismate biosynthesis; chorismate from D-erythrose 4-phosphate and phosphoenolpyruvate: step 4/7.</text>
</comment>
<keyword evidence="4 8" id="KW-0521">NADP</keyword>
<feature type="active site" description="Proton acceptor" evidence="8">
    <location>
        <position position="66"/>
    </location>
</feature>
<dbReference type="RefSeq" id="WP_265617595.1">
    <property type="nucleotide sequence ID" value="NZ_JAPFRD010000011.1"/>
</dbReference>
<evidence type="ECO:0000256" key="3">
    <source>
        <dbReference type="ARBA" id="ARBA00022605"/>
    </source>
</evidence>
<comment type="catalytic activity">
    <reaction evidence="7 8">
        <text>shikimate + NADP(+) = 3-dehydroshikimate + NADPH + H(+)</text>
        <dbReference type="Rhea" id="RHEA:17737"/>
        <dbReference type="ChEBI" id="CHEBI:15378"/>
        <dbReference type="ChEBI" id="CHEBI:16630"/>
        <dbReference type="ChEBI" id="CHEBI:36208"/>
        <dbReference type="ChEBI" id="CHEBI:57783"/>
        <dbReference type="ChEBI" id="CHEBI:58349"/>
        <dbReference type="EC" id="1.1.1.25"/>
    </reaction>
</comment>
<dbReference type="PANTHER" id="PTHR21089">
    <property type="entry name" value="SHIKIMATE DEHYDROGENASE"/>
    <property type="match status" value="1"/>
</dbReference>
<dbReference type="EC" id="1.1.1.25" evidence="2 8"/>
<feature type="binding site" evidence="8">
    <location>
        <position position="244"/>
    </location>
    <ligand>
        <name>shikimate</name>
        <dbReference type="ChEBI" id="CHEBI:36208"/>
    </ligand>
</feature>
<dbReference type="InterPro" id="IPR046346">
    <property type="entry name" value="Aminoacid_DH-like_N_sf"/>
</dbReference>
<evidence type="ECO:0000256" key="1">
    <source>
        <dbReference type="ARBA" id="ARBA00004871"/>
    </source>
</evidence>
<feature type="binding site" evidence="8">
    <location>
        <begin position="126"/>
        <end position="130"/>
    </location>
    <ligand>
        <name>NADP(+)</name>
        <dbReference type="ChEBI" id="CHEBI:58349"/>
    </ligand>
</feature>
<comment type="caution">
    <text evidence="12">The sequence shown here is derived from an EMBL/GenBank/DDBJ whole genome shotgun (WGS) entry which is preliminary data.</text>
</comment>
<dbReference type="InterPro" id="IPR006151">
    <property type="entry name" value="Shikm_DH/Glu-tRNA_Rdtase"/>
</dbReference>
<comment type="function">
    <text evidence="8">Involved in the biosynthesis of the chorismate, which leads to the biosynthesis of aromatic amino acids. Catalyzes the reversible NADPH linked reduction of 3-dehydroshikimate (DHSA) to yield shikimate (SA).</text>
</comment>
<reference evidence="12" key="1">
    <citation type="submission" date="2022-11" db="EMBL/GenBank/DDBJ databases">
        <title>Alteromonas sp. nov., isolated from sea water of the Qingdao.</title>
        <authorList>
            <person name="Wang Q."/>
        </authorList>
    </citation>
    <scope>NUCLEOTIDE SEQUENCE</scope>
    <source>
        <strain evidence="12">ASW11-7</strain>
    </source>
</reference>
<dbReference type="Pfam" id="PF01488">
    <property type="entry name" value="Shikimate_DH"/>
    <property type="match status" value="1"/>
</dbReference>
<keyword evidence="6 8" id="KW-0057">Aromatic amino acid biosynthesis</keyword>
<dbReference type="SUPFAM" id="SSF51735">
    <property type="entry name" value="NAD(P)-binding Rossmann-fold domains"/>
    <property type="match status" value="1"/>
</dbReference>
<protein>
    <recommendedName>
        <fullName evidence="2 8">Shikimate dehydrogenase (NADP(+))</fullName>
        <shortName evidence="8">SDH</shortName>
        <ecNumber evidence="2 8">1.1.1.25</ecNumber>
    </recommendedName>
</protein>
<proteinExistence type="inferred from homology"/>
<dbReference type="InterPro" id="IPR036291">
    <property type="entry name" value="NAD(P)-bd_dom_sf"/>
</dbReference>
<dbReference type="Gene3D" id="3.40.50.10860">
    <property type="entry name" value="Leucine Dehydrogenase, chain A, domain 1"/>
    <property type="match status" value="1"/>
</dbReference>
<feature type="binding site" evidence="8">
    <location>
        <begin position="150"/>
        <end position="155"/>
    </location>
    <ligand>
        <name>NADP(+)</name>
        <dbReference type="ChEBI" id="CHEBI:58349"/>
    </ligand>
</feature>
<evidence type="ECO:0000256" key="5">
    <source>
        <dbReference type="ARBA" id="ARBA00023002"/>
    </source>
</evidence>
<dbReference type="Proteomes" id="UP001142810">
    <property type="component" value="Unassembled WGS sequence"/>
</dbReference>
<dbReference type="InterPro" id="IPR011342">
    <property type="entry name" value="Shikimate_DH"/>
</dbReference>
<evidence type="ECO:0000313" key="13">
    <source>
        <dbReference type="Proteomes" id="UP001142810"/>
    </source>
</evidence>
<feature type="binding site" evidence="8">
    <location>
        <position position="237"/>
    </location>
    <ligand>
        <name>NADP(+)</name>
        <dbReference type="ChEBI" id="CHEBI:58349"/>
    </ligand>
</feature>
<dbReference type="GO" id="GO:0004764">
    <property type="term" value="F:shikimate 3-dehydrogenase (NADP+) activity"/>
    <property type="evidence" value="ECO:0007669"/>
    <property type="project" value="UniProtKB-EC"/>
</dbReference>
<dbReference type="HAMAP" id="MF_00222">
    <property type="entry name" value="Shikimate_DH_AroE"/>
    <property type="match status" value="1"/>
</dbReference>
<feature type="domain" description="Quinate/shikimate 5-dehydrogenase/glutamyl-tRNA reductase" evidence="9">
    <location>
        <begin position="114"/>
        <end position="191"/>
    </location>
</feature>
<dbReference type="PANTHER" id="PTHR21089:SF1">
    <property type="entry name" value="BIFUNCTIONAL 3-DEHYDROQUINATE DEHYDRATASE_SHIKIMATE DEHYDROGENASE, CHLOROPLASTIC"/>
    <property type="match status" value="1"/>
</dbReference>
<evidence type="ECO:0000256" key="2">
    <source>
        <dbReference type="ARBA" id="ARBA00012962"/>
    </source>
</evidence>
<feature type="binding site" evidence="8">
    <location>
        <position position="215"/>
    </location>
    <ligand>
        <name>shikimate</name>
        <dbReference type="ChEBI" id="CHEBI:36208"/>
    </ligand>
</feature>
<evidence type="ECO:0000259" key="10">
    <source>
        <dbReference type="Pfam" id="PF08501"/>
    </source>
</evidence>
<gene>
    <name evidence="8 12" type="primary">aroE</name>
    <name evidence="12" type="ORF">OPS25_10075</name>
</gene>
<dbReference type="PROSITE" id="PS51257">
    <property type="entry name" value="PROKAR_LIPOPROTEIN"/>
    <property type="match status" value="1"/>
</dbReference>
<keyword evidence="5 8" id="KW-0560">Oxidoreductase</keyword>
<evidence type="ECO:0000256" key="7">
    <source>
        <dbReference type="ARBA" id="ARBA00049442"/>
    </source>
</evidence>
<dbReference type="CDD" id="cd01065">
    <property type="entry name" value="NAD_bind_Shikimate_DH"/>
    <property type="match status" value="1"/>
</dbReference>
<organism evidence="12 13">
    <name type="scientific">Alteromonas aquimaris</name>
    <dbReference type="NCBI Taxonomy" id="2998417"/>
    <lineage>
        <taxon>Bacteria</taxon>
        <taxon>Pseudomonadati</taxon>
        <taxon>Pseudomonadota</taxon>
        <taxon>Gammaproteobacteria</taxon>
        <taxon>Alteromonadales</taxon>
        <taxon>Alteromonadaceae</taxon>
        <taxon>Alteromonas/Salinimonas group</taxon>
        <taxon>Alteromonas</taxon>
    </lineage>
</organism>
<evidence type="ECO:0000259" key="9">
    <source>
        <dbReference type="Pfam" id="PF01488"/>
    </source>
</evidence>
<sequence length="269" mass="28600">MKKLAVFGNPIAHSLSPSIHHMFAQSCGETISYEKIECAKGNFAQALTAFFADPEAIGCNITVPFKQEAFELTQSNCDRYAMQARAVNTLLQADILRGFNTDGLGLVSDLVAQIGSLQGASVLLIGAGGAARGVIKPLLDTGVSELHISNRTFEKAKRLSDALGISQVKAMTGDELASQQYDIIVNCTSASLTGELPELGTLKIGQSQLAYDMVYGKQATPFMRHALSNGAAKVSDGLGMLIGQAAEAFYIWTGKRPAITEVQAALRDI</sequence>
<evidence type="ECO:0000256" key="8">
    <source>
        <dbReference type="HAMAP-Rule" id="MF_00222"/>
    </source>
</evidence>
<dbReference type="NCBIfam" id="NF001310">
    <property type="entry name" value="PRK00258.1-2"/>
    <property type="match status" value="1"/>
</dbReference>
<feature type="domain" description="Shikimate dehydrogenase substrate binding N-terminal" evidence="10">
    <location>
        <begin position="6"/>
        <end position="90"/>
    </location>
</feature>
<evidence type="ECO:0000313" key="12">
    <source>
        <dbReference type="EMBL" id="MCW8108838.1"/>
    </source>
</evidence>
<feature type="binding site" evidence="8">
    <location>
        <position position="213"/>
    </location>
    <ligand>
        <name>NADP(+)</name>
        <dbReference type="ChEBI" id="CHEBI:58349"/>
    </ligand>
</feature>
<name>A0ABT3P7T9_9ALTE</name>
<dbReference type="InterPro" id="IPR013708">
    <property type="entry name" value="Shikimate_DH-bd_N"/>
</dbReference>
<evidence type="ECO:0000256" key="6">
    <source>
        <dbReference type="ARBA" id="ARBA00023141"/>
    </source>
</evidence>
<keyword evidence="13" id="KW-1185">Reference proteome</keyword>
<feature type="binding site" evidence="8">
    <location>
        <begin position="14"/>
        <end position="16"/>
    </location>
    <ligand>
        <name>shikimate</name>
        <dbReference type="ChEBI" id="CHEBI:36208"/>
    </ligand>
</feature>
<dbReference type="EMBL" id="JAPFRD010000011">
    <property type="protein sequence ID" value="MCW8108838.1"/>
    <property type="molecule type" value="Genomic_DNA"/>
</dbReference>